<evidence type="ECO:0000313" key="2">
    <source>
        <dbReference type="Proteomes" id="UP000238479"/>
    </source>
</evidence>
<comment type="caution">
    <text evidence="1">The sequence shown here is derived from an EMBL/GenBank/DDBJ whole genome shotgun (WGS) entry which is preliminary data.</text>
</comment>
<accession>A0A2P6QMK0</accession>
<keyword evidence="2" id="KW-1185">Reference proteome</keyword>
<name>A0A2P6QMK0_ROSCH</name>
<dbReference type="EMBL" id="PDCK01000043">
    <property type="protein sequence ID" value="PRQ35388.1"/>
    <property type="molecule type" value="Genomic_DNA"/>
</dbReference>
<proteinExistence type="predicted"/>
<organism evidence="1 2">
    <name type="scientific">Rosa chinensis</name>
    <name type="common">China rose</name>
    <dbReference type="NCBI Taxonomy" id="74649"/>
    <lineage>
        <taxon>Eukaryota</taxon>
        <taxon>Viridiplantae</taxon>
        <taxon>Streptophyta</taxon>
        <taxon>Embryophyta</taxon>
        <taxon>Tracheophyta</taxon>
        <taxon>Spermatophyta</taxon>
        <taxon>Magnoliopsida</taxon>
        <taxon>eudicotyledons</taxon>
        <taxon>Gunneridae</taxon>
        <taxon>Pentapetalae</taxon>
        <taxon>rosids</taxon>
        <taxon>fabids</taxon>
        <taxon>Rosales</taxon>
        <taxon>Rosaceae</taxon>
        <taxon>Rosoideae</taxon>
        <taxon>Rosoideae incertae sedis</taxon>
        <taxon>Rosa</taxon>
    </lineage>
</organism>
<evidence type="ECO:0000313" key="1">
    <source>
        <dbReference type="EMBL" id="PRQ35388.1"/>
    </source>
</evidence>
<sequence>MTCSPHLSSNHSLILYIRKHLHHGQSSQFATSLIVELLFAIPPDLYVQVPLQVAAAISAMGRPLHSLATFLTTTSKMVDSKDLAFLTNNFQESCSDKILRGMTLLGCRWNYRHSKVADELGLLSGAS</sequence>
<gene>
    <name evidence="1" type="ORF">RchiOBHm_Chr5g0079481</name>
</gene>
<reference evidence="1 2" key="1">
    <citation type="journal article" date="2018" name="Nat. Genet.">
        <title>The Rosa genome provides new insights in the design of modern roses.</title>
        <authorList>
            <person name="Bendahmane M."/>
        </authorList>
    </citation>
    <scope>NUCLEOTIDE SEQUENCE [LARGE SCALE GENOMIC DNA]</scope>
    <source>
        <strain evidence="2">cv. Old Blush</strain>
    </source>
</reference>
<dbReference type="Proteomes" id="UP000238479">
    <property type="component" value="Chromosome 5"/>
</dbReference>
<dbReference type="Gramene" id="PRQ35388">
    <property type="protein sequence ID" value="PRQ35388"/>
    <property type="gene ID" value="RchiOBHm_Chr5g0079481"/>
</dbReference>
<protein>
    <submittedName>
        <fullName evidence="1">Uncharacterized protein</fullName>
    </submittedName>
</protein>
<dbReference type="AlphaFoldDB" id="A0A2P6QMK0"/>